<dbReference type="Proteomes" id="UP000008881">
    <property type="component" value="Chromosome"/>
</dbReference>
<keyword evidence="2" id="KW-0560">Oxidoreductase</keyword>
<keyword evidence="3" id="KW-1185">Reference proteome</keyword>
<sequence>MSLSQDILAELAEIAADSALGKARALREAATRHAQGSYEVLFSQQDEDFPLEERFAVAAKVARLHQADALAAHYAGFGIADPTTPRLAAALGFARLLTFTPVEATPAALQTLSDAGWSLRGIVTLAQLVAFVSFQSRLLSGLRLLNGKPISAAGTPVVAGYWHTHPRTASGKPAPVAFTRDELHWEPWIADKPLAEFNAAEQALLAQFGHSDSPYFRLLARNQPVLEQRTLTDKGIFYTPGGLPRAERELAATVASKINGCIYCASVHARKAAQLSKDERAVENLLAVTPGENLSDGQGPRWQAEIDAAAALSVTPPAITPAHLSALEQQGLDIVEQLDLLQSTAFFAWANRLMLTLGEPWRD</sequence>
<dbReference type="GeneID" id="93312143"/>
<dbReference type="PANTHER" id="PTHR35446:SF2">
    <property type="entry name" value="CARBOXYMUCONOLACTONE DECARBOXYLASE-LIKE DOMAIN-CONTAINING PROTEIN"/>
    <property type="match status" value="1"/>
</dbReference>
<dbReference type="Gene3D" id="1.20.1290.10">
    <property type="entry name" value="AhpD-like"/>
    <property type="match status" value="2"/>
</dbReference>
<dbReference type="SUPFAM" id="SSF69118">
    <property type="entry name" value="AhpD-like"/>
    <property type="match status" value="2"/>
</dbReference>
<reference evidence="2 3" key="1">
    <citation type="journal article" date="2012" name="J. Bacteriol.">
        <title>Complete genome sequence of Enterobacter aerogenes KCTC 2190.</title>
        <authorList>
            <person name="Shin S.H."/>
            <person name="Kim S."/>
            <person name="Kim J.Y."/>
            <person name="Lee S."/>
            <person name="Um Y."/>
            <person name="Oh M.K."/>
            <person name="Kim Y.R."/>
            <person name="Lee J."/>
            <person name="Yang K.S."/>
        </authorList>
    </citation>
    <scope>NUCLEOTIDE SEQUENCE [LARGE SCALE GENOMIC DNA]</scope>
    <source>
        <strain evidence="2 3">KCTC 2190</strain>
    </source>
</reference>
<dbReference type="Pfam" id="PF02627">
    <property type="entry name" value="CMD"/>
    <property type="match status" value="1"/>
</dbReference>
<gene>
    <name evidence="2" type="ordered locus">EAE_19790</name>
</gene>
<dbReference type="KEGG" id="eae:EAE_19790"/>
<name>A0A0H3FT27_KLEAK</name>
<dbReference type="GO" id="GO:0051920">
    <property type="term" value="F:peroxiredoxin activity"/>
    <property type="evidence" value="ECO:0007669"/>
    <property type="project" value="InterPro"/>
</dbReference>
<protein>
    <submittedName>
        <fullName evidence="2">Uncharacterized peroxidase-related enzyme</fullName>
    </submittedName>
</protein>
<evidence type="ECO:0000259" key="1">
    <source>
        <dbReference type="Pfam" id="PF02627"/>
    </source>
</evidence>
<dbReference type="NCBIfam" id="TIGR04030">
    <property type="entry name" value="perox_Avi_7169"/>
    <property type="match status" value="1"/>
</dbReference>
<organism evidence="2 3">
    <name type="scientific">Klebsiella aerogenes (strain ATCC 13048 / DSM 30053 / CCUG 1429 / JCM 1235 / KCTC 2190 / NBRC 13534 / NCIMB 10102 / NCTC 10006 / CDC 819-56)</name>
    <name type="common">Enterobacter aerogenes</name>
    <dbReference type="NCBI Taxonomy" id="1028307"/>
    <lineage>
        <taxon>Bacteria</taxon>
        <taxon>Pseudomonadati</taxon>
        <taxon>Pseudomonadota</taxon>
        <taxon>Gammaproteobacteria</taxon>
        <taxon>Enterobacterales</taxon>
        <taxon>Enterobacteriaceae</taxon>
        <taxon>Klebsiella/Raoultella group</taxon>
        <taxon>Klebsiella</taxon>
    </lineage>
</organism>
<dbReference type="NCBIfam" id="TIGR00778">
    <property type="entry name" value="ahpD_dom"/>
    <property type="match status" value="1"/>
</dbReference>
<dbReference type="eggNOG" id="COG2128">
    <property type="taxonomic scope" value="Bacteria"/>
</dbReference>
<dbReference type="InterPro" id="IPR010195">
    <property type="entry name" value="Uncharacterised_peroxidase-rel"/>
</dbReference>
<dbReference type="AlphaFoldDB" id="A0A0H3FT27"/>
<dbReference type="PANTHER" id="PTHR35446">
    <property type="entry name" value="SI:CH211-175M2.5"/>
    <property type="match status" value="1"/>
</dbReference>
<feature type="domain" description="Carboxymuconolactone decarboxylase-like" evidence="1">
    <location>
        <begin position="225"/>
        <end position="288"/>
    </location>
</feature>
<dbReference type="PATRIC" id="fig|1028307.3.peg.3952"/>
<dbReference type="InterPro" id="IPR023923">
    <property type="entry name" value="AhpD_Avi7169"/>
</dbReference>
<accession>A0A0H3FT27</accession>
<proteinExistence type="predicted"/>
<keyword evidence="2" id="KW-0575">Peroxidase</keyword>
<dbReference type="HOGENOM" id="CLU_057689_1_0_6"/>
<dbReference type="InterPro" id="IPR004675">
    <property type="entry name" value="AhpD_core"/>
</dbReference>
<dbReference type="RefSeq" id="WP_015705511.1">
    <property type="nucleotide sequence ID" value="NC_015663.1"/>
</dbReference>
<dbReference type="InterPro" id="IPR003779">
    <property type="entry name" value="CMD-like"/>
</dbReference>
<dbReference type="InterPro" id="IPR029032">
    <property type="entry name" value="AhpD-like"/>
</dbReference>
<dbReference type="OrthoDB" id="3667834at2"/>
<evidence type="ECO:0000313" key="3">
    <source>
        <dbReference type="Proteomes" id="UP000008881"/>
    </source>
</evidence>
<dbReference type="EMBL" id="CP002824">
    <property type="protein sequence ID" value="AEG98865.1"/>
    <property type="molecule type" value="Genomic_DNA"/>
</dbReference>
<dbReference type="NCBIfam" id="TIGR01926">
    <property type="entry name" value="peroxid_rel"/>
    <property type="match status" value="1"/>
</dbReference>
<dbReference type="eggNOG" id="COG4950">
    <property type="taxonomic scope" value="Bacteria"/>
</dbReference>
<evidence type="ECO:0000313" key="2">
    <source>
        <dbReference type="EMBL" id="AEG98865.1"/>
    </source>
</evidence>